<keyword evidence="3" id="KW-1185">Reference proteome</keyword>
<protein>
    <recommendedName>
        <fullName evidence="4">ComG operon protein 7 (ComGG)</fullName>
    </recommendedName>
</protein>
<evidence type="ECO:0000256" key="1">
    <source>
        <dbReference type="SAM" id="Phobius"/>
    </source>
</evidence>
<dbReference type="AlphaFoldDB" id="A0A2V3VE72"/>
<keyword evidence="1" id="KW-0472">Membrane</keyword>
<sequence>MKKRLPTMINERGFYLPYALIVSVIILSIITTSIFIYQNELNITRSLLDQIEVETLIQMGKTQFIKDEWYNHQDKGQVNYEFPPGKVHITFEWIADDLVEMEFNIMTNNQFSFMIFHRMSVGE</sequence>
<feature type="transmembrane region" description="Helical" evidence="1">
    <location>
        <begin position="15"/>
        <end position="37"/>
    </location>
</feature>
<evidence type="ECO:0008006" key="4">
    <source>
        <dbReference type="Google" id="ProtNLM"/>
    </source>
</evidence>
<keyword evidence="1" id="KW-0812">Transmembrane</keyword>
<proteinExistence type="predicted"/>
<evidence type="ECO:0000313" key="3">
    <source>
        <dbReference type="Proteomes" id="UP000247978"/>
    </source>
</evidence>
<accession>A0A2V3VE72</accession>
<dbReference type="EMBL" id="QJJQ01000031">
    <property type="protein sequence ID" value="PXW80027.1"/>
    <property type="molecule type" value="Genomic_DNA"/>
</dbReference>
<gene>
    <name evidence="2" type="ORF">DFR56_13110</name>
</gene>
<keyword evidence="1" id="KW-1133">Transmembrane helix</keyword>
<dbReference type="Proteomes" id="UP000247978">
    <property type="component" value="Unassembled WGS sequence"/>
</dbReference>
<organism evidence="2 3">
    <name type="scientific">Pseudogracilibacillus auburnensis</name>
    <dbReference type="NCBI Taxonomy" id="1494959"/>
    <lineage>
        <taxon>Bacteria</taxon>
        <taxon>Bacillati</taxon>
        <taxon>Bacillota</taxon>
        <taxon>Bacilli</taxon>
        <taxon>Bacillales</taxon>
        <taxon>Bacillaceae</taxon>
        <taxon>Pseudogracilibacillus</taxon>
    </lineage>
</organism>
<comment type="caution">
    <text evidence="2">The sequence shown here is derived from an EMBL/GenBank/DDBJ whole genome shotgun (WGS) entry which is preliminary data.</text>
</comment>
<reference evidence="2 3" key="1">
    <citation type="submission" date="2018-05" db="EMBL/GenBank/DDBJ databases">
        <title>Genomic Encyclopedia of Type Strains, Phase IV (KMG-IV): sequencing the most valuable type-strain genomes for metagenomic binning, comparative biology and taxonomic classification.</title>
        <authorList>
            <person name="Goeker M."/>
        </authorList>
    </citation>
    <scope>NUCLEOTIDE SEQUENCE [LARGE SCALE GENOMIC DNA]</scope>
    <source>
        <strain evidence="2 3">DSM 28556</strain>
    </source>
</reference>
<dbReference type="RefSeq" id="WP_207521492.1">
    <property type="nucleotide sequence ID" value="NZ_JADIJL010000061.1"/>
</dbReference>
<name>A0A2V3VE72_9BACI</name>
<evidence type="ECO:0000313" key="2">
    <source>
        <dbReference type="EMBL" id="PXW80027.1"/>
    </source>
</evidence>